<dbReference type="PANTHER" id="PTHR14454:SF11">
    <property type="entry name" value="SERRANO, ISOFORM F"/>
    <property type="match status" value="1"/>
</dbReference>
<dbReference type="Proteomes" id="UP001209878">
    <property type="component" value="Unassembled WGS sequence"/>
</dbReference>
<dbReference type="EMBL" id="JAODUO010000386">
    <property type="protein sequence ID" value="KAK2181676.1"/>
    <property type="molecule type" value="Genomic_DNA"/>
</dbReference>
<comment type="caution">
    <text evidence="2">The sequence shown here is derived from an EMBL/GenBank/DDBJ whole genome shotgun (WGS) entry which is preliminary data.</text>
</comment>
<evidence type="ECO:0000256" key="1">
    <source>
        <dbReference type="SAM" id="MobiDB-lite"/>
    </source>
</evidence>
<keyword evidence="3" id="KW-1185">Reference proteome</keyword>
<proteinExistence type="predicted"/>
<evidence type="ECO:0000313" key="2">
    <source>
        <dbReference type="EMBL" id="KAK2181676.1"/>
    </source>
</evidence>
<dbReference type="Gene3D" id="1.10.150.50">
    <property type="entry name" value="Transcription Factor, Ets-1"/>
    <property type="match status" value="1"/>
</dbReference>
<feature type="compositionally biased region" description="Basic and acidic residues" evidence="1">
    <location>
        <begin position="342"/>
        <end position="351"/>
    </location>
</feature>
<reference evidence="2" key="1">
    <citation type="journal article" date="2023" name="Mol. Biol. Evol.">
        <title>Third-Generation Sequencing Reveals the Adaptive Role of the Epigenome in Three Deep-Sea Polychaetes.</title>
        <authorList>
            <person name="Perez M."/>
            <person name="Aroh O."/>
            <person name="Sun Y."/>
            <person name="Lan Y."/>
            <person name="Juniper S.K."/>
            <person name="Young C.R."/>
            <person name="Angers B."/>
            <person name="Qian P.Y."/>
        </authorList>
    </citation>
    <scope>NUCLEOTIDE SEQUENCE</scope>
    <source>
        <strain evidence="2">R07B-5</strain>
    </source>
</reference>
<dbReference type="PANTHER" id="PTHR14454">
    <property type="entry name" value="GRB2-ASSOCIATED AND REGULATOR OF MAPK PROTEIN FAMILY MEMBER"/>
    <property type="match status" value="1"/>
</dbReference>
<accession>A0AAD9NUZ8</accession>
<feature type="compositionally biased region" description="Low complexity" evidence="1">
    <location>
        <begin position="287"/>
        <end position="297"/>
    </location>
</feature>
<feature type="region of interest" description="Disordered" evidence="1">
    <location>
        <begin position="275"/>
        <end position="323"/>
    </location>
</feature>
<dbReference type="InterPro" id="IPR013761">
    <property type="entry name" value="SAM/pointed_sf"/>
</dbReference>
<feature type="compositionally biased region" description="Polar residues" evidence="1">
    <location>
        <begin position="372"/>
        <end position="386"/>
    </location>
</feature>
<gene>
    <name evidence="2" type="ORF">NP493_387g02040</name>
</gene>
<dbReference type="AlphaFoldDB" id="A0AAD9NUZ8"/>
<dbReference type="InterPro" id="IPR052281">
    <property type="entry name" value="GAREM"/>
</dbReference>
<name>A0AAD9NUZ8_RIDPI</name>
<organism evidence="2 3">
    <name type="scientific">Ridgeia piscesae</name>
    <name type="common">Tubeworm</name>
    <dbReference type="NCBI Taxonomy" id="27915"/>
    <lineage>
        <taxon>Eukaryota</taxon>
        <taxon>Metazoa</taxon>
        <taxon>Spiralia</taxon>
        <taxon>Lophotrochozoa</taxon>
        <taxon>Annelida</taxon>
        <taxon>Polychaeta</taxon>
        <taxon>Sedentaria</taxon>
        <taxon>Canalipalpata</taxon>
        <taxon>Sabellida</taxon>
        <taxon>Siboglinidae</taxon>
        <taxon>Ridgeia</taxon>
    </lineage>
</organism>
<dbReference type="SUPFAM" id="SSF47769">
    <property type="entry name" value="SAM/Pointed domain"/>
    <property type="match status" value="1"/>
</dbReference>
<feature type="region of interest" description="Disordered" evidence="1">
    <location>
        <begin position="342"/>
        <end position="412"/>
    </location>
</feature>
<sequence length="515" mass="57376">MPRDFEWSTQEYSVRDMIYSLADRLPLIVQVTEGYCSKDHFHDFGAEQIYKHADACMHIHIWSANNGERYLSIPCSYPERVRITYHDGGFTKEAPMSVVARVIRKQTRGNFTLLFSNDRSLHRHHGEETSNFGVLQPFNVYNEPYLLAHTVITVRSVQGHKLSKNTIYIPAYLTIAMVVAVGLAGGTREEFETVLTEFKLSAAGCRHDCIAGRQEIIVFPQTTGNSDYEFIVPVMHIDVARSDNWQTDYAGYVKSMSPLPRKRMNKKDPYDDILTPATLPCPMRQSPATRLPRTTTSPTPPPVPARAPTVKHSPPARNTAPRATYPANSRLAVVAEIEKFSVKDDSKRSATERTPIAAISPRPTVPLGTSGGATRTPKSSQVTHTRSVLPAGSTDRTKAVLPSSRPKVGPTHGCVNLTASTVKVFGDHEDDILSRDVRRLSTEEVCTCLTRLKMTEHIDGFVDKEVDGEILACLNEAILVDEFSFSRFNAKKLMKFVTEGYIPRTKPRLASVSDA</sequence>
<protein>
    <submittedName>
        <fullName evidence="2">Uncharacterized protein</fullName>
    </submittedName>
</protein>
<evidence type="ECO:0000313" key="3">
    <source>
        <dbReference type="Proteomes" id="UP001209878"/>
    </source>
</evidence>